<dbReference type="AlphaFoldDB" id="A0A921QHI7"/>
<accession>A0A921QHI7</accession>
<evidence type="ECO:0000313" key="2">
    <source>
        <dbReference type="EMBL" id="KAG0522008.1"/>
    </source>
</evidence>
<gene>
    <name evidence="2" type="ORF">BDA96_08G211000</name>
</gene>
<dbReference type="Proteomes" id="UP000807115">
    <property type="component" value="Chromosome 8"/>
</dbReference>
<reference evidence="2" key="2">
    <citation type="submission" date="2020-10" db="EMBL/GenBank/DDBJ databases">
        <authorList>
            <person name="Cooper E.A."/>
            <person name="Brenton Z.W."/>
            <person name="Flinn B.S."/>
            <person name="Jenkins J."/>
            <person name="Shu S."/>
            <person name="Flowers D."/>
            <person name="Luo F."/>
            <person name="Wang Y."/>
            <person name="Xia P."/>
            <person name="Barry K."/>
            <person name="Daum C."/>
            <person name="Lipzen A."/>
            <person name="Yoshinaga Y."/>
            <person name="Schmutz J."/>
            <person name="Saski C."/>
            <person name="Vermerris W."/>
            <person name="Kresovich S."/>
        </authorList>
    </citation>
    <scope>NUCLEOTIDE SEQUENCE</scope>
</reference>
<name>A0A921QHI7_SORBI</name>
<evidence type="ECO:0000256" key="1">
    <source>
        <dbReference type="SAM" id="MobiDB-lite"/>
    </source>
</evidence>
<proteinExistence type="predicted"/>
<reference evidence="2" key="1">
    <citation type="journal article" date="2019" name="BMC Genomics">
        <title>A new reference genome for Sorghum bicolor reveals high levels of sequence similarity between sweet and grain genotypes: implications for the genetics of sugar metabolism.</title>
        <authorList>
            <person name="Cooper E.A."/>
            <person name="Brenton Z.W."/>
            <person name="Flinn B.S."/>
            <person name="Jenkins J."/>
            <person name="Shu S."/>
            <person name="Flowers D."/>
            <person name="Luo F."/>
            <person name="Wang Y."/>
            <person name="Xia P."/>
            <person name="Barry K."/>
            <person name="Daum C."/>
            <person name="Lipzen A."/>
            <person name="Yoshinaga Y."/>
            <person name="Schmutz J."/>
            <person name="Saski C."/>
            <person name="Vermerris W."/>
            <person name="Kresovich S."/>
        </authorList>
    </citation>
    <scope>NUCLEOTIDE SEQUENCE</scope>
</reference>
<feature type="compositionally biased region" description="Basic residues" evidence="1">
    <location>
        <begin position="41"/>
        <end position="54"/>
    </location>
</feature>
<feature type="compositionally biased region" description="Basic and acidic residues" evidence="1">
    <location>
        <begin position="71"/>
        <end position="114"/>
    </location>
</feature>
<protein>
    <submittedName>
        <fullName evidence="2">Uncharacterized protein</fullName>
    </submittedName>
</protein>
<evidence type="ECO:0000313" key="3">
    <source>
        <dbReference type="Proteomes" id="UP000807115"/>
    </source>
</evidence>
<comment type="caution">
    <text evidence="2">The sequence shown here is derived from an EMBL/GenBank/DDBJ whole genome shotgun (WGS) entry which is preliminary data.</text>
</comment>
<sequence length="114" mass="12898">MREAAICYHSGISSRRPPLFAGRAGPPLPTTGRQSRGGNRQTKRGRHRRSRGVGRRTESRRIAHPATGESTRAHPATDESAHVKKTRTDARDHDHDHDLRTLKKPRDNRRGTQR</sequence>
<organism evidence="2 3">
    <name type="scientific">Sorghum bicolor</name>
    <name type="common">Sorghum</name>
    <name type="synonym">Sorghum vulgare</name>
    <dbReference type="NCBI Taxonomy" id="4558"/>
    <lineage>
        <taxon>Eukaryota</taxon>
        <taxon>Viridiplantae</taxon>
        <taxon>Streptophyta</taxon>
        <taxon>Embryophyta</taxon>
        <taxon>Tracheophyta</taxon>
        <taxon>Spermatophyta</taxon>
        <taxon>Magnoliopsida</taxon>
        <taxon>Liliopsida</taxon>
        <taxon>Poales</taxon>
        <taxon>Poaceae</taxon>
        <taxon>PACMAD clade</taxon>
        <taxon>Panicoideae</taxon>
        <taxon>Andropogonodae</taxon>
        <taxon>Andropogoneae</taxon>
        <taxon>Sorghinae</taxon>
        <taxon>Sorghum</taxon>
    </lineage>
</organism>
<dbReference type="EMBL" id="CM027687">
    <property type="protein sequence ID" value="KAG0522008.1"/>
    <property type="molecule type" value="Genomic_DNA"/>
</dbReference>
<feature type="region of interest" description="Disordered" evidence="1">
    <location>
        <begin position="1"/>
        <end position="114"/>
    </location>
</feature>